<feature type="transmembrane region" description="Helical" evidence="1">
    <location>
        <begin position="15"/>
        <end position="40"/>
    </location>
</feature>
<sequence>MLEHVTDTLLGNPVFAGLAAFSATSVTLAAFSWAASPALGCGRQRTGRRRAVGEAGLAGRLRRWGMALLAGRMKLAPGLELIGKGDAPGKRDLPGKEDLPGLDFEALQRELDEAFAPVWRDRRKS</sequence>
<protein>
    <submittedName>
        <fullName evidence="2">Uncharacterized protein</fullName>
    </submittedName>
</protein>
<keyword evidence="1" id="KW-0472">Membrane</keyword>
<dbReference type="Proteomes" id="UP000744980">
    <property type="component" value="Unassembled WGS sequence"/>
</dbReference>
<dbReference type="AlphaFoldDB" id="A0AAW4FIZ6"/>
<evidence type="ECO:0000313" key="2">
    <source>
        <dbReference type="EMBL" id="MBM3092022.1"/>
    </source>
</evidence>
<dbReference type="EMBL" id="WXFA01000008">
    <property type="protein sequence ID" value="MBM3092022.1"/>
    <property type="molecule type" value="Genomic_DNA"/>
</dbReference>
<name>A0AAW4FIZ6_9HYPH</name>
<organism evidence="2 3">
    <name type="scientific">Ensifer canadensis</name>
    <dbReference type="NCBI Taxonomy" id="555315"/>
    <lineage>
        <taxon>Bacteria</taxon>
        <taxon>Pseudomonadati</taxon>
        <taxon>Pseudomonadota</taxon>
        <taxon>Alphaproteobacteria</taxon>
        <taxon>Hyphomicrobiales</taxon>
        <taxon>Rhizobiaceae</taxon>
        <taxon>Sinorhizobium/Ensifer group</taxon>
        <taxon>Ensifer</taxon>
    </lineage>
</organism>
<proteinExistence type="predicted"/>
<keyword evidence="3" id="KW-1185">Reference proteome</keyword>
<accession>A0AAW4FIZ6</accession>
<evidence type="ECO:0000313" key="3">
    <source>
        <dbReference type="Proteomes" id="UP000744980"/>
    </source>
</evidence>
<reference evidence="2 3" key="1">
    <citation type="submission" date="2020-01" db="EMBL/GenBank/DDBJ databases">
        <title>Draft genome assembly of Ensifer adhaerens T173.</title>
        <authorList>
            <person name="Craig J.E."/>
            <person name="Stinchcombe J.R."/>
        </authorList>
    </citation>
    <scope>NUCLEOTIDE SEQUENCE [LARGE SCALE GENOMIC DNA]</scope>
    <source>
        <strain evidence="2 3">T173</strain>
    </source>
</reference>
<comment type="caution">
    <text evidence="2">The sequence shown here is derived from an EMBL/GenBank/DDBJ whole genome shotgun (WGS) entry which is preliminary data.</text>
</comment>
<gene>
    <name evidence="2" type="ORF">GFB56_14505</name>
</gene>
<dbReference type="RefSeq" id="WP_025427482.1">
    <property type="nucleotide sequence ID" value="NZ_CP083370.1"/>
</dbReference>
<keyword evidence="1" id="KW-1133">Transmembrane helix</keyword>
<evidence type="ECO:0000256" key="1">
    <source>
        <dbReference type="SAM" id="Phobius"/>
    </source>
</evidence>
<keyword evidence="1" id="KW-0812">Transmembrane</keyword>